<keyword evidence="1" id="KW-0732">Signal</keyword>
<dbReference type="Proteomes" id="UP001620409">
    <property type="component" value="Unassembled WGS sequence"/>
</dbReference>
<organism evidence="2 3">
    <name type="scientific">Dyella humi</name>
    <dbReference type="NCBI Taxonomy" id="1770547"/>
    <lineage>
        <taxon>Bacteria</taxon>
        <taxon>Pseudomonadati</taxon>
        <taxon>Pseudomonadota</taxon>
        <taxon>Gammaproteobacteria</taxon>
        <taxon>Lysobacterales</taxon>
        <taxon>Rhodanobacteraceae</taxon>
        <taxon>Dyella</taxon>
    </lineage>
</organism>
<reference evidence="2 3" key="1">
    <citation type="submission" date="2020-10" db="EMBL/GenBank/DDBJ databases">
        <title>Phylogeny of dyella-like bacteria.</title>
        <authorList>
            <person name="Fu J."/>
        </authorList>
    </citation>
    <scope>NUCLEOTIDE SEQUENCE [LARGE SCALE GENOMIC DNA]</scope>
    <source>
        <strain evidence="2 3">DHG40</strain>
    </source>
</reference>
<evidence type="ECO:0000313" key="2">
    <source>
        <dbReference type="EMBL" id="MFK2853585.1"/>
    </source>
</evidence>
<feature type="chain" id="PRO_5046953237" evidence="1">
    <location>
        <begin position="42"/>
        <end position="249"/>
    </location>
</feature>
<name>A0ABW8IFI3_9GAMM</name>
<feature type="signal peptide" evidence="1">
    <location>
        <begin position="1"/>
        <end position="41"/>
    </location>
</feature>
<comment type="caution">
    <text evidence="2">The sequence shown here is derived from an EMBL/GenBank/DDBJ whole genome shotgun (WGS) entry which is preliminary data.</text>
</comment>
<dbReference type="EMBL" id="JADIKI010000021">
    <property type="protein sequence ID" value="MFK2853585.1"/>
    <property type="molecule type" value="Genomic_DNA"/>
</dbReference>
<accession>A0ABW8IFI3</accession>
<evidence type="ECO:0000256" key="1">
    <source>
        <dbReference type="SAM" id="SignalP"/>
    </source>
</evidence>
<keyword evidence="3" id="KW-1185">Reference proteome</keyword>
<dbReference type="RefSeq" id="WP_380016941.1">
    <property type="nucleotide sequence ID" value="NZ_JADIKI010000021.1"/>
</dbReference>
<sequence length="249" mass="24422">MKLHLKRMSIFKLKATRALSVLAVAALAVSATLLSSIPVRAQAASSVPLQCQVSSQVGTNGISYAIVCSGTIPGGSVALNCQSPNAISDNNGVFTVAGSCSETIALAGANIPVTVSGTGIEINSNNGSITVASGAATVTLDDGLSSATASCSGAALSETLSPLTFNNPGTCSVATSVLGIGTAQITGTGGSTINVTNSPNLVLTINSPSFTVSASLLGLINTSTTCGTSVAINLSQIFPITIPALCSGS</sequence>
<gene>
    <name evidence="2" type="ORF">ISP18_03110</name>
</gene>
<protein>
    <submittedName>
        <fullName evidence="2">Uncharacterized protein</fullName>
    </submittedName>
</protein>
<proteinExistence type="predicted"/>
<evidence type="ECO:0000313" key="3">
    <source>
        <dbReference type="Proteomes" id="UP001620409"/>
    </source>
</evidence>